<keyword evidence="3" id="KW-1185">Reference proteome</keyword>
<evidence type="ECO:0000313" key="2">
    <source>
        <dbReference type="EMBL" id="KAK2189887.1"/>
    </source>
</evidence>
<dbReference type="InterPro" id="IPR050870">
    <property type="entry name" value="FAST_kinase"/>
</dbReference>
<dbReference type="PROSITE" id="PS51286">
    <property type="entry name" value="RAP"/>
    <property type="match status" value="1"/>
</dbReference>
<dbReference type="GO" id="GO:0003723">
    <property type="term" value="F:RNA binding"/>
    <property type="evidence" value="ECO:0007669"/>
    <property type="project" value="TreeGrafter"/>
</dbReference>
<dbReference type="InterPro" id="IPR013579">
    <property type="entry name" value="FAST_2"/>
</dbReference>
<dbReference type="AlphaFoldDB" id="A0AAD9P8D5"/>
<dbReference type="GO" id="GO:0005759">
    <property type="term" value="C:mitochondrial matrix"/>
    <property type="evidence" value="ECO:0007669"/>
    <property type="project" value="TreeGrafter"/>
</dbReference>
<dbReference type="GO" id="GO:0035770">
    <property type="term" value="C:ribonucleoprotein granule"/>
    <property type="evidence" value="ECO:0007669"/>
    <property type="project" value="TreeGrafter"/>
</dbReference>
<evidence type="ECO:0000259" key="1">
    <source>
        <dbReference type="PROSITE" id="PS51286"/>
    </source>
</evidence>
<comment type="caution">
    <text evidence="2">The sequence shown here is derived from an EMBL/GenBank/DDBJ whole genome shotgun (WGS) entry which is preliminary data.</text>
</comment>
<evidence type="ECO:0000313" key="3">
    <source>
        <dbReference type="Proteomes" id="UP001209878"/>
    </source>
</evidence>
<protein>
    <recommendedName>
        <fullName evidence="1">RAP domain-containing protein</fullName>
    </recommendedName>
</protein>
<gene>
    <name evidence="2" type="ORF">NP493_94g00012</name>
</gene>
<dbReference type="GO" id="GO:0044528">
    <property type="term" value="P:regulation of mitochondrial mRNA stability"/>
    <property type="evidence" value="ECO:0007669"/>
    <property type="project" value="TreeGrafter"/>
</dbReference>
<dbReference type="PANTHER" id="PTHR21228:SF72">
    <property type="entry name" value="LD32258P"/>
    <property type="match status" value="1"/>
</dbReference>
<accession>A0AAD9P8D5</accession>
<dbReference type="EMBL" id="JAODUO010000094">
    <property type="protein sequence ID" value="KAK2189887.1"/>
    <property type="molecule type" value="Genomic_DNA"/>
</dbReference>
<dbReference type="Pfam" id="PF08368">
    <property type="entry name" value="FAST_2"/>
    <property type="match status" value="1"/>
</dbReference>
<name>A0AAD9P8D5_RIDPI</name>
<dbReference type="GO" id="GO:0000963">
    <property type="term" value="P:mitochondrial RNA processing"/>
    <property type="evidence" value="ECO:0007669"/>
    <property type="project" value="TreeGrafter"/>
</dbReference>
<reference evidence="2" key="1">
    <citation type="journal article" date="2023" name="Mol. Biol. Evol.">
        <title>Third-Generation Sequencing Reveals the Adaptive Role of the Epigenome in Three Deep-Sea Polychaetes.</title>
        <authorList>
            <person name="Perez M."/>
            <person name="Aroh O."/>
            <person name="Sun Y."/>
            <person name="Lan Y."/>
            <person name="Juniper S.K."/>
            <person name="Young C.R."/>
            <person name="Angers B."/>
            <person name="Qian P.Y."/>
        </authorList>
    </citation>
    <scope>NUCLEOTIDE SEQUENCE</scope>
    <source>
        <strain evidence="2">R07B-5</strain>
    </source>
</reference>
<dbReference type="PANTHER" id="PTHR21228">
    <property type="entry name" value="FAST LEU-RICH DOMAIN-CONTAINING"/>
    <property type="match status" value="1"/>
</dbReference>
<dbReference type="Proteomes" id="UP001209878">
    <property type="component" value="Unassembled WGS sequence"/>
</dbReference>
<proteinExistence type="predicted"/>
<dbReference type="SMART" id="SM00952">
    <property type="entry name" value="RAP"/>
    <property type="match status" value="1"/>
</dbReference>
<dbReference type="Pfam" id="PF08373">
    <property type="entry name" value="RAP"/>
    <property type="match status" value="1"/>
</dbReference>
<sequence length="935" mass="107973">MFHLTNTRGVHHAVCACKRLQRHFHRTFQDHLLYNHGCLSQLTNRFLRNTTSFSTGFGVNVNRHVRNLIPSGMVNFAYLPHCKISTENNMQPKIDDSTQRTVDRINTFDSVDCLLDYLSDSNEALVNGMTVSTALSRLTHIHYRNLRKLPWLQENMDLARLQLVISGRVEEFMGPITSHVGFVKLLDAVCQLSPTFDPIQVTSNLQLLTMLGVELTDTAIQQCLLDSTRALPQFSINALAGFSVVFRSLPKGIRLTYIKPFLKRYTQVLGDIDSMQGVLDVTDIIKNSGFFMSKDLLSMSVKLIVNYLRAHGENITDPTTITQIAYIGRRLYYARSVDIKFIKELLEFAKQAGIKAIDQFEPRHVGELCSSFKLSKFYKLDVAVHFEQHSWKLLESRDLRLCDISNLLYALTSNSTPEVRRAFTNAVYLNMDDIDVVVLSNLAETFYQMALQNKDVIRRFQQLVLAHMGRLIEYNTRLQLVLRFLTIHKFYDRHSDQCFSDCLIDAIEKQKLMEMTMIPSVAAYFLRNRAEPLPDVIYELLTAAIPKWQIGNLYRLIVGLNSLQQPMTLHLQKQLAVIHHALYLAMLDKLDDIKGIDHLVQLTQALSVHNRFDDCLLTEKLMKLYPRFTGDLDVVSAIKITHLFYALAFNHPQVYDDLVLFVIRHPNLKLDEASKILGACAQVGYAPKCFDKFVASMLEKLNSGDGANVLQELRVLNNLSVLNSFPEQQLRRVFCISYIELVDQYIEDNMRHQREVEQLMMELNRSVILDCPQLDVPWFHESYCENHNVMSRGDSRDMYSKGDLRDQVKECLEEVLGDRDYFREDTVTPYYYTIDYECALDSHNRPVNMSDPNLQQIAERFAVVILTSRDFCYNSRRLIGQQVMKMRHLEIMGYRVAQVTYFDWYSMGLTDWDAKVEYLKSKIFPHHVGGQSHQT</sequence>
<organism evidence="2 3">
    <name type="scientific">Ridgeia piscesae</name>
    <name type="common">Tubeworm</name>
    <dbReference type="NCBI Taxonomy" id="27915"/>
    <lineage>
        <taxon>Eukaryota</taxon>
        <taxon>Metazoa</taxon>
        <taxon>Spiralia</taxon>
        <taxon>Lophotrochozoa</taxon>
        <taxon>Annelida</taxon>
        <taxon>Polychaeta</taxon>
        <taxon>Sedentaria</taxon>
        <taxon>Canalipalpata</taxon>
        <taxon>Sabellida</taxon>
        <taxon>Siboglinidae</taxon>
        <taxon>Ridgeia</taxon>
    </lineage>
</organism>
<feature type="domain" description="RAP" evidence="1">
    <location>
        <begin position="861"/>
        <end position="921"/>
    </location>
</feature>
<dbReference type="InterPro" id="IPR013584">
    <property type="entry name" value="RAP"/>
</dbReference>